<dbReference type="PANTHER" id="PTHR11986">
    <property type="entry name" value="AMINOTRANSFERASE CLASS III"/>
    <property type="match status" value="1"/>
</dbReference>
<evidence type="ECO:0000256" key="2">
    <source>
        <dbReference type="ARBA" id="ARBA00004173"/>
    </source>
</evidence>
<keyword evidence="12" id="KW-1185">Reference proteome</keyword>
<dbReference type="InterPro" id="IPR015422">
    <property type="entry name" value="PyrdxlP-dep_Trfase_small"/>
</dbReference>
<dbReference type="Gene3D" id="3.90.1150.10">
    <property type="entry name" value="Aspartate Aminotransferase, domain 1"/>
    <property type="match status" value="2"/>
</dbReference>
<evidence type="ECO:0000256" key="5">
    <source>
        <dbReference type="ARBA" id="ARBA00012919"/>
    </source>
</evidence>
<accession>A0A8H8DLZ2</accession>
<dbReference type="GO" id="GO:0006526">
    <property type="term" value="P:L-arginine biosynthetic process"/>
    <property type="evidence" value="ECO:0007669"/>
    <property type="project" value="UniProtKB-UniPathway"/>
</dbReference>
<dbReference type="GO" id="GO:0005759">
    <property type="term" value="C:mitochondrial matrix"/>
    <property type="evidence" value="ECO:0007669"/>
    <property type="project" value="TreeGrafter"/>
</dbReference>
<name>A0A8H8DLZ2_9FUNG</name>
<dbReference type="AlphaFoldDB" id="A0A8H8DLZ2"/>
<keyword evidence="7" id="KW-0028">Amino-acid biosynthesis</keyword>
<sequence length="512" mass="54238">MTVDSISSAAGASSYASKATNVDDKLTHADSDSHPDTRAIIDEHEKVLLGTYARVPLVFTHGRGCYMYDLGGRKFLDFAAGIAVNALGHADAGVAEMLADQAGRLVHTSNLFHHKPAGDLAALLVNSTGGAGAGGVLWEAGGGALGATSQDVGNGKDPLFKADKVFFTNSGTEANEGALKFARKAGKVYSSRHMGGKPKFRVVCFSNAFHGRSMGALSATPKRKYQEQFEPLVPGFVTVPFNDSKAAAMAIDDSTCAVIVEPVQGEGGVHAATEDFLSTVRQRCDDAGALLIFDEIQCGLGRTGKLWAFENFPPHCQPDIVTIAKPLGNGVPIGAVLLNKKAASDVVIGKHLCALFCAILFYLSLDPFHSASDRVFCRFPACPGDHGTTFGGNPLACRVAEYVFRRISDPFFLSHVRSTGDALRSRLARDLSSSPLVVDVRGRGLMVGVEFRVDPAPLVKIARERGLIIITAGSNTVRIVPPLILSPAEAEEGAEILLKAVKEFEKISGTTN</sequence>
<dbReference type="EC" id="2.6.1.11" evidence="5"/>
<protein>
    <recommendedName>
        <fullName evidence="5">acetylornithine transaminase</fullName>
        <ecNumber evidence="5">2.6.1.11</ecNumber>
    </recommendedName>
</protein>
<dbReference type="OrthoDB" id="5419315at2759"/>
<keyword evidence="8 11" id="KW-0808">Transferase</keyword>
<dbReference type="GO" id="GO:0030170">
    <property type="term" value="F:pyridoxal phosphate binding"/>
    <property type="evidence" value="ECO:0007669"/>
    <property type="project" value="InterPro"/>
</dbReference>
<evidence type="ECO:0000313" key="12">
    <source>
        <dbReference type="Proteomes" id="UP000673691"/>
    </source>
</evidence>
<dbReference type="PANTHER" id="PTHR11986:SF79">
    <property type="entry name" value="ACETYLORNITHINE AMINOTRANSFERASE, MITOCHONDRIAL"/>
    <property type="match status" value="1"/>
</dbReference>
<comment type="subcellular location">
    <subcellularLocation>
        <location evidence="2">Mitochondrion</location>
    </subcellularLocation>
</comment>
<evidence type="ECO:0000256" key="6">
    <source>
        <dbReference type="ARBA" id="ARBA00022576"/>
    </source>
</evidence>
<evidence type="ECO:0000313" key="11">
    <source>
        <dbReference type="EMBL" id="KAG5463205.1"/>
    </source>
</evidence>
<dbReference type="CDD" id="cd00610">
    <property type="entry name" value="OAT_like"/>
    <property type="match status" value="1"/>
</dbReference>
<dbReference type="GO" id="GO:0042802">
    <property type="term" value="F:identical protein binding"/>
    <property type="evidence" value="ECO:0007669"/>
    <property type="project" value="TreeGrafter"/>
</dbReference>
<dbReference type="PROSITE" id="PS00600">
    <property type="entry name" value="AA_TRANSFER_CLASS_3"/>
    <property type="match status" value="1"/>
</dbReference>
<comment type="caution">
    <text evidence="11">The sequence shown here is derived from an EMBL/GenBank/DDBJ whole genome shotgun (WGS) entry which is preliminary data.</text>
</comment>
<evidence type="ECO:0000256" key="3">
    <source>
        <dbReference type="ARBA" id="ARBA00005024"/>
    </source>
</evidence>
<dbReference type="HAMAP" id="MF_01107">
    <property type="entry name" value="ArgD_aminotrans_3"/>
    <property type="match status" value="1"/>
</dbReference>
<dbReference type="InterPro" id="IPR050103">
    <property type="entry name" value="Class-III_PLP-dep_AT"/>
</dbReference>
<comment type="cofactor">
    <cofactor evidence="1">
        <name>pyridoxal 5'-phosphate</name>
        <dbReference type="ChEBI" id="CHEBI:597326"/>
    </cofactor>
</comment>
<keyword evidence="9 10" id="KW-0663">Pyridoxal phosphate</keyword>
<comment type="similarity">
    <text evidence="4 10">Belongs to the class-III pyridoxal-phosphate-dependent aminotransferase family.</text>
</comment>
<gene>
    <name evidence="11" type="ORF">BJ554DRAFT_1039</name>
</gene>
<dbReference type="SUPFAM" id="SSF53383">
    <property type="entry name" value="PLP-dependent transferases"/>
    <property type="match status" value="1"/>
</dbReference>
<evidence type="ECO:0000256" key="10">
    <source>
        <dbReference type="RuleBase" id="RU003560"/>
    </source>
</evidence>
<keyword evidence="6" id="KW-0032">Aminotransferase</keyword>
<dbReference type="InterPro" id="IPR005814">
    <property type="entry name" value="Aminotrans_3"/>
</dbReference>
<proteinExistence type="inferred from homology"/>
<dbReference type="Proteomes" id="UP000673691">
    <property type="component" value="Unassembled WGS sequence"/>
</dbReference>
<comment type="pathway">
    <text evidence="3">Amino-acid biosynthesis; L-arginine biosynthesis; N(2)-acetyl-L-ornithine from L-glutamate: step 4/4.</text>
</comment>
<dbReference type="InterPro" id="IPR015421">
    <property type="entry name" value="PyrdxlP-dep_Trfase_major"/>
</dbReference>
<organism evidence="11 12">
    <name type="scientific">Olpidium bornovanus</name>
    <dbReference type="NCBI Taxonomy" id="278681"/>
    <lineage>
        <taxon>Eukaryota</taxon>
        <taxon>Fungi</taxon>
        <taxon>Fungi incertae sedis</taxon>
        <taxon>Olpidiomycota</taxon>
        <taxon>Olpidiomycotina</taxon>
        <taxon>Olpidiomycetes</taxon>
        <taxon>Olpidiales</taxon>
        <taxon>Olpidiaceae</taxon>
        <taxon>Olpidium</taxon>
    </lineage>
</organism>
<dbReference type="GO" id="GO:0003992">
    <property type="term" value="F:N2-acetyl-L-ornithine:2-oxoglutarate 5-aminotransferase activity"/>
    <property type="evidence" value="ECO:0007669"/>
    <property type="project" value="UniProtKB-EC"/>
</dbReference>
<evidence type="ECO:0000256" key="9">
    <source>
        <dbReference type="ARBA" id="ARBA00022898"/>
    </source>
</evidence>
<dbReference type="UniPathway" id="UPA00068">
    <property type="reaction ID" value="UER00109"/>
</dbReference>
<reference evidence="11 12" key="1">
    <citation type="journal article" name="Sci. Rep.">
        <title>Genome-scale phylogenetic analyses confirm Olpidium as the closest living zoosporic fungus to the non-flagellated, terrestrial fungi.</title>
        <authorList>
            <person name="Chang Y."/>
            <person name="Rochon D."/>
            <person name="Sekimoto S."/>
            <person name="Wang Y."/>
            <person name="Chovatia M."/>
            <person name="Sandor L."/>
            <person name="Salamov A."/>
            <person name="Grigoriev I.V."/>
            <person name="Stajich J.E."/>
            <person name="Spatafora J.W."/>
        </authorList>
    </citation>
    <scope>NUCLEOTIDE SEQUENCE [LARGE SCALE GENOMIC DNA]</scope>
    <source>
        <strain evidence="11">S191</strain>
    </source>
</reference>
<dbReference type="InterPro" id="IPR049704">
    <property type="entry name" value="Aminotrans_3_PPA_site"/>
</dbReference>
<dbReference type="EMBL" id="JAEFCI010000982">
    <property type="protein sequence ID" value="KAG5463205.1"/>
    <property type="molecule type" value="Genomic_DNA"/>
</dbReference>
<evidence type="ECO:0000256" key="8">
    <source>
        <dbReference type="ARBA" id="ARBA00022679"/>
    </source>
</evidence>
<dbReference type="PIRSF" id="PIRSF000521">
    <property type="entry name" value="Transaminase_4ab_Lys_Orn"/>
    <property type="match status" value="1"/>
</dbReference>
<dbReference type="Pfam" id="PF00202">
    <property type="entry name" value="Aminotran_3"/>
    <property type="match status" value="2"/>
</dbReference>
<dbReference type="InterPro" id="IPR015424">
    <property type="entry name" value="PyrdxlP-dep_Trfase"/>
</dbReference>
<evidence type="ECO:0000256" key="4">
    <source>
        <dbReference type="ARBA" id="ARBA00008954"/>
    </source>
</evidence>
<dbReference type="Gene3D" id="3.40.640.10">
    <property type="entry name" value="Type I PLP-dependent aspartate aminotransferase-like (Major domain)"/>
    <property type="match status" value="1"/>
</dbReference>
<evidence type="ECO:0000256" key="1">
    <source>
        <dbReference type="ARBA" id="ARBA00001933"/>
    </source>
</evidence>
<evidence type="ECO:0000256" key="7">
    <source>
        <dbReference type="ARBA" id="ARBA00022605"/>
    </source>
</evidence>
<dbReference type="InterPro" id="IPR004636">
    <property type="entry name" value="AcOrn/SuccOrn_fam"/>
</dbReference>